<dbReference type="Proteomes" id="UP000177913">
    <property type="component" value="Unassembled WGS sequence"/>
</dbReference>
<organism evidence="7 8">
    <name type="scientific">Candidatus Roizmanbacteria bacterium RIFCSPHIGHO2_02_FULL_38_11</name>
    <dbReference type="NCBI Taxonomy" id="1802039"/>
    <lineage>
        <taxon>Bacteria</taxon>
        <taxon>Candidatus Roizmaniibacteriota</taxon>
    </lineage>
</organism>
<reference evidence="7 8" key="1">
    <citation type="journal article" date="2016" name="Nat. Commun.">
        <title>Thousands of microbial genomes shed light on interconnected biogeochemical processes in an aquifer system.</title>
        <authorList>
            <person name="Anantharaman K."/>
            <person name="Brown C.T."/>
            <person name="Hug L.A."/>
            <person name="Sharon I."/>
            <person name="Castelle C.J."/>
            <person name="Probst A.J."/>
            <person name="Thomas B.C."/>
            <person name="Singh A."/>
            <person name="Wilkins M.J."/>
            <person name="Karaoz U."/>
            <person name="Brodie E.L."/>
            <person name="Williams K.H."/>
            <person name="Hubbard S.S."/>
            <person name="Banfield J.F."/>
        </authorList>
    </citation>
    <scope>NUCLEOTIDE SEQUENCE [LARGE SCALE GENOMIC DNA]</scope>
</reference>
<dbReference type="GO" id="GO:0005840">
    <property type="term" value="C:ribosome"/>
    <property type="evidence" value="ECO:0007669"/>
    <property type="project" value="UniProtKB-KW"/>
</dbReference>
<evidence type="ECO:0000256" key="1">
    <source>
        <dbReference type="ARBA" id="ARBA00007197"/>
    </source>
</evidence>
<comment type="subunit">
    <text evidence="4">Homodimer. Part of the ribosomal stalk of the 50S ribosomal subunit. Forms a multimeric L10(L12)X complex, where L10 forms an elongated spine to which 2 to 4 L12 dimers bind in a sequential fashion. Binds GTP-bound translation factors.</text>
</comment>
<evidence type="ECO:0000313" key="7">
    <source>
        <dbReference type="EMBL" id="OGK24695.1"/>
    </source>
</evidence>
<dbReference type="GO" id="GO:0003735">
    <property type="term" value="F:structural constituent of ribosome"/>
    <property type="evidence" value="ECO:0007669"/>
    <property type="project" value="InterPro"/>
</dbReference>
<dbReference type="SUPFAM" id="SSF48300">
    <property type="entry name" value="Ribosomal protein L7/12, oligomerisation (N-terminal) domain"/>
    <property type="match status" value="1"/>
</dbReference>
<dbReference type="FunFam" id="3.30.1390.10:FF:000001">
    <property type="entry name" value="50S ribosomal protein L7/L12"/>
    <property type="match status" value="1"/>
</dbReference>
<evidence type="ECO:0000259" key="5">
    <source>
        <dbReference type="Pfam" id="PF00542"/>
    </source>
</evidence>
<dbReference type="CDD" id="cd00387">
    <property type="entry name" value="Ribosomal_L7_L12"/>
    <property type="match status" value="1"/>
</dbReference>
<gene>
    <name evidence="4" type="primary">rplL</name>
    <name evidence="7" type="ORF">A3C25_01720</name>
</gene>
<evidence type="ECO:0000256" key="4">
    <source>
        <dbReference type="HAMAP-Rule" id="MF_00368"/>
    </source>
</evidence>
<evidence type="ECO:0000256" key="2">
    <source>
        <dbReference type="ARBA" id="ARBA00022980"/>
    </source>
</evidence>
<dbReference type="PANTHER" id="PTHR45987:SF4">
    <property type="entry name" value="LARGE RIBOSOMAL SUBUNIT PROTEIN BL12M"/>
    <property type="match status" value="1"/>
</dbReference>
<dbReference type="GO" id="GO:0005737">
    <property type="term" value="C:cytoplasm"/>
    <property type="evidence" value="ECO:0007669"/>
    <property type="project" value="UniProtKB-ARBA"/>
</dbReference>
<dbReference type="InterPro" id="IPR036235">
    <property type="entry name" value="Ribosomal_bL12_oligo_N_sf"/>
</dbReference>
<dbReference type="Gene3D" id="3.30.1390.10">
    <property type="match status" value="1"/>
</dbReference>
<dbReference type="PANTHER" id="PTHR45987">
    <property type="entry name" value="39S RIBOSOMAL PROTEIN L12"/>
    <property type="match status" value="1"/>
</dbReference>
<dbReference type="InterPro" id="IPR014719">
    <property type="entry name" value="Ribosomal_bL12_C/ClpS-like"/>
</dbReference>
<sequence>MPETKLSEKVQKIAKEIESLTVIEMADLSKYLEDKFGVSAMPIATASAQPTTSADAAEAKEEKTTFTVILSASGDNKLGVIKAVREILPNLGLMEAKKLVETAPKELLKDVKKDQAEEAKKKIETAGGKVDLK</sequence>
<dbReference type="InterPro" id="IPR008932">
    <property type="entry name" value="Ribosomal_bL12_oligo"/>
</dbReference>
<dbReference type="NCBIfam" id="TIGR00855">
    <property type="entry name" value="L12"/>
    <property type="match status" value="1"/>
</dbReference>
<keyword evidence="2 4" id="KW-0689">Ribosomal protein</keyword>
<dbReference type="Gene3D" id="1.20.5.710">
    <property type="entry name" value="Single helix bin"/>
    <property type="match status" value="1"/>
</dbReference>
<dbReference type="InterPro" id="IPR013823">
    <property type="entry name" value="Ribosomal_bL12_C"/>
</dbReference>
<dbReference type="EMBL" id="MFZO01000031">
    <property type="protein sequence ID" value="OGK24695.1"/>
    <property type="molecule type" value="Genomic_DNA"/>
</dbReference>
<evidence type="ECO:0000256" key="3">
    <source>
        <dbReference type="ARBA" id="ARBA00023274"/>
    </source>
</evidence>
<comment type="caution">
    <text evidence="7">The sequence shown here is derived from an EMBL/GenBank/DDBJ whole genome shotgun (WGS) entry which is preliminary data.</text>
</comment>
<protein>
    <recommendedName>
        <fullName evidence="4">Large ribosomal subunit protein bL12</fullName>
    </recommendedName>
</protein>
<dbReference type="SUPFAM" id="SSF54736">
    <property type="entry name" value="ClpS-like"/>
    <property type="match status" value="1"/>
</dbReference>
<feature type="domain" description="Large ribosomal subunit protein bL12 C-terminal" evidence="5">
    <location>
        <begin position="66"/>
        <end position="133"/>
    </location>
</feature>
<dbReference type="Pfam" id="PF16320">
    <property type="entry name" value="Ribosomal_L12_N"/>
    <property type="match status" value="1"/>
</dbReference>
<dbReference type="AlphaFoldDB" id="A0A1F7H0Q0"/>
<proteinExistence type="inferred from homology"/>
<dbReference type="HAMAP" id="MF_00368">
    <property type="entry name" value="Ribosomal_bL12"/>
    <property type="match status" value="1"/>
</dbReference>
<dbReference type="Pfam" id="PF00542">
    <property type="entry name" value="Ribosomal_L12"/>
    <property type="match status" value="1"/>
</dbReference>
<comment type="function">
    <text evidence="4">Forms part of the ribosomal stalk which helps the ribosome interact with GTP-bound translation factors. Is thus essential for accurate translation.</text>
</comment>
<comment type="similarity">
    <text evidence="1 4">Belongs to the bacterial ribosomal protein bL12 family.</text>
</comment>
<accession>A0A1F7H0Q0</accession>
<name>A0A1F7H0Q0_9BACT</name>
<feature type="domain" description="Large ribosomal subunit protein bL12 oligomerization" evidence="6">
    <location>
        <begin position="9"/>
        <end position="55"/>
    </location>
</feature>
<keyword evidence="3 4" id="KW-0687">Ribonucleoprotein</keyword>
<dbReference type="InterPro" id="IPR000206">
    <property type="entry name" value="Ribosomal_bL12"/>
</dbReference>
<evidence type="ECO:0000259" key="6">
    <source>
        <dbReference type="Pfam" id="PF16320"/>
    </source>
</evidence>
<evidence type="ECO:0000313" key="8">
    <source>
        <dbReference type="Proteomes" id="UP000177913"/>
    </source>
</evidence>
<dbReference type="GO" id="GO:1990904">
    <property type="term" value="C:ribonucleoprotein complex"/>
    <property type="evidence" value="ECO:0007669"/>
    <property type="project" value="UniProtKB-KW"/>
</dbReference>
<dbReference type="GO" id="GO:0003729">
    <property type="term" value="F:mRNA binding"/>
    <property type="evidence" value="ECO:0007669"/>
    <property type="project" value="TreeGrafter"/>
</dbReference>
<dbReference type="GO" id="GO:0006412">
    <property type="term" value="P:translation"/>
    <property type="evidence" value="ECO:0007669"/>
    <property type="project" value="UniProtKB-UniRule"/>
</dbReference>